<accession>A0A1T4N8B3</accession>
<dbReference type="GO" id="GO:0005886">
    <property type="term" value="C:plasma membrane"/>
    <property type="evidence" value="ECO:0007669"/>
    <property type="project" value="UniProtKB-SubCell"/>
</dbReference>
<keyword evidence="7 14" id="KW-0378">Hydrolase</keyword>
<keyword evidence="14" id="KW-0133">Cell shape</keyword>
<dbReference type="GO" id="GO:0009252">
    <property type="term" value="P:peptidoglycan biosynthetic process"/>
    <property type="evidence" value="ECO:0007669"/>
    <property type="project" value="UniProtKB-KW"/>
</dbReference>
<dbReference type="InterPro" id="IPR003824">
    <property type="entry name" value="UppP"/>
</dbReference>
<dbReference type="PANTHER" id="PTHR30622">
    <property type="entry name" value="UNDECAPRENYL-DIPHOSPHATASE"/>
    <property type="match status" value="1"/>
</dbReference>
<dbReference type="GO" id="GO:0046677">
    <property type="term" value="P:response to antibiotic"/>
    <property type="evidence" value="ECO:0007669"/>
    <property type="project" value="UniProtKB-UniRule"/>
</dbReference>
<dbReference type="AlphaFoldDB" id="A0A1T4N8B3"/>
<keyword evidence="9 14" id="KW-0472">Membrane</keyword>
<evidence type="ECO:0000256" key="11">
    <source>
        <dbReference type="ARBA" id="ARBA00032707"/>
    </source>
</evidence>
<dbReference type="GO" id="GO:0071555">
    <property type="term" value="P:cell wall organization"/>
    <property type="evidence" value="ECO:0007669"/>
    <property type="project" value="UniProtKB-KW"/>
</dbReference>
<dbReference type="EC" id="3.6.1.27" evidence="3 14"/>
<evidence type="ECO:0000256" key="7">
    <source>
        <dbReference type="ARBA" id="ARBA00022801"/>
    </source>
</evidence>
<comment type="catalytic activity">
    <reaction evidence="13 14">
        <text>di-trans,octa-cis-undecaprenyl diphosphate + H2O = di-trans,octa-cis-undecaprenyl phosphate + phosphate + H(+)</text>
        <dbReference type="Rhea" id="RHEA:28094"/>
        <dbReference type="ChEBI" id="CHEBI:15377"/>
        <dbReference type="ChEBI" id="CHEBI:15378"/>
        <dbReference type="ChEBI" id="CHEBI:43474"/>
        <dbReference type="ChEBI" id="CHEBI:58405"/>
        <dbReference type="ChEBI" id="CHEBI:60392"/>
        <dbReference type="EC" id="3.6.1.27"/>
    </reaction>
</comment>
<comment type="similarity">
    <text evidence="2 14">Belongs to the UppP family.</text>
</comment>
<evidence type="ECO:0000313" key="16">
    <source>
        <dbReference type="Proteomes" id="UP000190423"/>
    </source>
</evidence>
<feature type="transmembrane region" description="Helical" evidence="14">
    <location>
        <begin position="41"/>
        <end position="59"/>
    </location>
</feature>
<dbReference type="EMBL" id="FUWG01000021">
    <property type="protein sequence ID" value="SJZ75464.1"/>
    <property type="molecule type" value="Genomic_DNA"/>
</dbReference>
<evidence type="ECO:0000256" key="10">
    <source>
        <dbReference type="ARBA" id="ARBA00023251"/>
    </source>
</evidence>
<keyword evidence="6 14" id="KW-0812">Transmembrane</keyword>
<organism evidence="15 16">
    <name type="scientific">Treponema porcinum</name>
    <dbReference type="NCBI Taxonomy" id="261392"/>
    <lineage>
        <taxon>Bacteria</taxon>
        <taxon>Pseudomonadati</taxon>
        <taxon>Spirochaetota</taxon>
        <taxon>Spirochaetia</taxon>
        <taxon>Spirochaetales</taxon>
        <taxon>Treponemataceae</taxon>
        <taxon>Treponema</taxon>
    </lineage>
</organism>
<keyword evidence="14" id="KW-0573">Peptidoglycan synthesis</keyword>
<comment type="subcellular location">
    <subcellularLocation>
        <location evidence="1 14">Cell membrane</location>
        <topology evidence="1 14">Multi-pass membrane protein</topology>
    </subcellularLocation>
</comment>
<dbReference type="HAMAP" id="MF_01006">
    <property type="entry name" value="Undec_diphosphatase"/>
    <property type="match status" value="1"/>
</dbReference>
<evidence type="ECO:0000256" key="12">
    <source>
        <dbReference type="ARBA" id="ARBA00032932"/>
    </source>
</evidence>
<evidence type="ECO:0000256" key="2">
    <source>
        <dbReference type="ARBA" id="ARBA00010621"/>
    </source>
</evidence>
<proteinExistence type="inferred from homology"/>
<sequence length="284" mass="30382">MTVIQGILLGILQGIAEFLPISSSGHLAVMQKLFSLEEVPLLFDIMLHLATLLAVVLYFRKKIWTLLCVFGRLIARRPAPEAVNEEDLLCGTESRGRMTILAVIITTFVTGAIGVFTSKLIPDMPVKITCAGFIVTAILLVFSSIIERRNSSAVKKSAEKNDGIKWYQAIVIGVMQGFGTLPGISRSGSTIAGSQLCGVNRAAAGEYSFIVSIPAILGAFLLELKDFAEVGSTVGAAPVIAGCAAAFAWGYISLAVLMKIIRKGKLEWFACYLIPAGILGILFL</sequence>
<dbReference type="GO" id="GO:0008360">
    <property type="term" value="P:regulation of cell shape"/>
    <property type="evidence" value="ECO:0007669"/>
    <property type="project" value="UniProtKB-KW"/>
</dbReference>
<evidence type="ECO:0000256" key="5">
    <source>
        <dbReference type="ARBA" id="ARBA00022475"/>
    </source>
</evidence>
<keyword evidence="8 14" id="KW-1133">Transmembrane helix</keyword>
<feature type="transmembrane region" description="Helical" evidence="14">
    <location>
        <begin position="266"/>
        <end position="283"/>
    </location>
</feature>
<evidence type="ECO:0000256" key="13">
    <source>
        <dbReference type="ARBA" id="ARBA00047594"/>
    </source>
</evidence>
<evidence type="ECO:0000256" key="3">
    <source>
        <dbReference type="ARBA" id="ARBA00012374"/>
    </source>
</evidence>
<keyword evidence="5 14" id="KW-1003">Cell membrane</keyword>
<dbReference type="Pfam" id="PF02673">
    <property type="entry name" value="BacA"/>
    <property type="match status" value="1"/>
</dbReference>
<comment type="function">
    <text evidence="14">Catalyzes the dephosphorylation of undecaprenyl diphosphate (UPP). Confers resistance to bacitracin.</text>
</comment>
<dbReference type="STRING" id="261392.SAMN02745149_02204"/>
<comment type="miscellaneous">
    <text evidence="14">Bacitracin is thought to be involved in the inhibition of peptidoglycan synthesis by sequestering undecaprenyl diphosphate, thereby reducing the pool of lipid carrier available.</text>
</comment>
<reference evidence="15 16" key="1">
    <citation type="submission" date="2017-02" db="EMBL/GenBank/DDBJ databases">
        <authorList>
            <person name="Peterson S.W."/>
        </authorList>
    </citation>
    <scope>NUCLEOTIDE SEQUENCE [LARGE SCALE GENOMIC DNA]</scope>
    <source>
        <strain evidence="15 16">ATCC BAA-908</strain>
    </source>
</reference>
<evidence type="ECO:0000256" key="14">
    <source>
        <dbReference type="HAMAP-Rule" id="MF_01006"/>
    </source>
</evidence>
<dbReference type="GeneID" id="78317471"/>
<evidence type="ECO:0000256" key="9">
    <source>
        <dbReference type="ARBA" id="ARBA00023136"/>
    </source>
</evidence>
<keyword evidence="16" id="KW-1185">Reference proteome</keyword>
<evidence type="ECO:0000256" key="6">
    <source>
        <dbReference type="ARBA" id="ARBA00022692"/>
    </source>
</evidence>
<feature type="transmembrane region" description="Helical" evidence="14">
    <location>
        <begin position="234"/>
        <end position="254"/>
    </location>
</feature>
<gene>
    <name evidence="14" type="primary">uppP</name>
    <name evidence="15" type="ORF">SAMN02745149_02204</name>
</gene>
<keyword evidence="14" id="KW-0961">Cell wall biogenesis/degradation</keyword>
<keyword evidence="10 14" id="KW-0046">Antibiotic resistance</keyword>
<evidence type="ECO:0000256" key="8">
    <source>
        <dbReference type="ARBA" id="ARBA00022989"/>
    </source>
</evidence>
<feature type="transmembrane region" description="Helical" evidence="14">
    <location>
        <begin position="6"/>
        <end position="29"/>
    </location>
</feature>
<evidence type="ECO:0000256" key="1">
    <source>
        <dbReference type="ARBA" id="ARBA00004651"/>
    </source>
</evidence>
<evidence type="ECO:0000256" key="4">
    <source>
        <dbReference type="ARBA" id="ARBA00021581"/>
    </source>
</evidence>
<dbReference type="GO" id="GO:0050380">
    <property type="term" value="F:undecaprenyl-diphosphatase activity"/>
    <property type="evidence" value="ECO:0007669"/>
    <property type="project" value="UniProtKB-UniRule"/>
</dbReference>
<name>A0A1T4N8B3_TREPO</name>
<protein>
    <recommendedName>
        <fullName evidence="4 14">Undecaprenyl-diphosphatase</fullName>
        <ecNumber evidence="3 14">3.6.1.27</ecNumber>
    </recommendedName>
    <alternativeName>
        <fullName evidence="12 14">Bacitracin resistance protein</fullName>
    </alternativeName>
    <alternativeName>
        <fullName evidence="11 14">Undecaprenyl pyrophosphate phosphatase</fullName>
    </alternativeName>
</protein>
<dbReference type="RefSeq" id="WP_078934082.1">
    <property type="nucleotide sequence ID" value="NZ_FUWG01000021.1"/>
</dbReference>
<feature type="transmembrane region" description="Helical" evidence="14">
    <location>
        <begin position="128"/>
        <end position="146"/>
    </location>
</feature>
<evidence type="ECO:0000313" key="15">
    <source>
        <dbReference type="EMBL" id="SJZ75464.1"/>
    </source>
</evidence>
<feature type="transmembrane region" description="Helical" evidence="14">
    <location>
        <begin position="204"/>
        <end position="222"/>
    </location>
</feature>
<feature type="transmembrane region" description="Helical" evidence="14">
    <location>
        <begin position="98"/>
        <end position="116"/>
    </location>
</feature>
<dbReference type="PANTHER" id="PTHR30622:SF4">
    <property type="entry name" value="UNDECAPRENYL-DIPHOSPHATASE"/>
    <property type="match status" value="1"/>
</dbReference>
<dbReference type="Proteomes" id="UP000190423">
    <property type="component" value="Unassembled WGS sequence"/>
</dbReference>
<dbReference type="OrthoDB" id="9808289at2"/>